<evidence type="ECO:0000313" key="1">
    <source>
        <dbReference type="EMBL" id="GKT33640.1"/>
    </source>
</evidence>
<feature type="non-terminal residue" evidence="1">
    <location>
        <position position="87"/>
    </location>
</feature>
<dbReference type="Proteomes" id="UP001057375">
    <property type="component" value="Unassembled WGS sequence"/>
</dbReference>
<gene>
    <name evidence="1" type="ORF">ADUPG1_002571</name>
</gene>
<name>A0ABQ5KRN8_9EUKA</name>
<protein>
    <submittedName>
        <fullName evidence="1">Uncharacterized protein</fullName>
    </submittedName>
</protein>
<keyword evidence="2" id="KW-1185">Reference proteome</keyword>
<sequence>MPTCKTCPPWSDGMCSVTSLRGSILLLSFSFNSPLFLPPFLLPSSSTNHPSEIHHMKRKDLETKTYVDDDHISVRQAVSCSECMKEQ</sequence>
<comment type="caution">
    <text evidence="1">The sequence shown here is derived from an EMBL/GenBank/DDBJ whole genome shotgun (WGS) entry which is preliminary data.</text>
</comment>
<reference evidence="1" key="1">
    <citation type="submission" date="2022-03" db="EMBL/GenBank/DDBJ databases">
        <title>Draft genome sequence of Aduncisulcus paluster, a free-living microaerophilic Fornicata.</title>
        <authorList>
            <person name="Yuyama I."/>
            <person name="Kume K."/>
            <person name="Tamura T."/>
            <person name="Inagaki Y."/>
            <person name="Hashimoto T."/>
        </authorList>
    </citation>
    <scope>NUCLEOTIDE SEQUENCE</scope>
    <source>
        <strain evidence="1">NY0171</strain>
    </source>
</reference>
<evidence type="ECO:0000313" key="2">
    <source>
        <dbReference type="Proteomes" id="UP001057375"/>
    </source>
</evidence>
<accession>A0ABQ5KRN8</accession>
<dbReference type="EMBL" id="BQXS01003050">
    <property type="protein sequence ID" value="GKT33640.1"/>
    <property type="molecule type" value="Genomic_DNA"/>
</dbReference>
<proteinExistence type="predicted"/>
<organism evidence="1 2">
    <name type="scientific">Aduncisulcus paluster</name>
    <dbReference type="NCBI Taxonomy" id="2918883"/>
    <lineage>
        <taxon>Eukaryota</taxon>
        <taxon>Metamonada</taxon>
        <taxon>Carpediemonas-like organisms</taxon>
        <taxon>Aduncisulcus</taxon>
    </lineage>
</organism>